<evidence type="ECO:0000313" key="2">
    <source>
        <dbReference type="Proteomes" id="UP001329915"/>
    </source>
</evidence>
<name>A0AAU0UL83_9FIRM</name>
<dbReference type="KEGG" id="dbc:MFMK1_000948"/>
<sequence length="52" mass="5670">MAYGCTTCGKSKRLPDFCCGKPMLQQGTFYCETCGSTYSQSGDCCEQPLNQV</sequence>
<protein>
    <submittedName>
        <fullName evidence="1">Uncharacterized protein</fullName>
    </submittedName>
</protein>
<keyword evidence="2" id="KW-1185">Reference proteome</keyword>
<dbReference type="EMBL" id="CP121694">
    <property type="protein sequence ID" value="WRO21152.1"/>
    <property type="molecule type" value="Genomic_DNA"/>
</dbReference>
<dbReference type="RefSeq" id="WP_366924009.1">
    <property type="nucleotide sequence ID" value="NZ_CP121694.1"/>
</dbReference>
<evidence type="ECO:0000313" key="1">
    <source>
        <dbReference type="EMBL" id="WRO21152.1"/>
    </source>
</evidence>
<dbReference type="AlphaFoldDB" id="A0AAU0UL83"/>
<accession>A0AAU0UL83</accession>
<organism evidence="1 2">
    <name type="scientific">Metallumcola ferriviriculae</name>
    <dbReference type="NCBI Taxonomy" id="3039180"/>
    <lineage>
        <taxon>Bacteria</taxon>
        <taxon>Bacillati</taxon>
        <taxon>Bacillota</taxon>
        <taxon>Clostridia</taxon>
        <taxon>Neomoorellales</taxon>
        <taxon>Desulfitibacteraceae</taxon>
        <taxon>Metallumcola</taxon>
    </lineage>
</organism>
<proteinExistence type="predicted"/>
<gene>
    <name evidence="1" type="ORF">MFMK1_000948</name>
</gene>
<reference evidence="1 2" key="1">
    <citation type="submission" date="2023-04" db="EMBL/GenBank/DDBJ databases">
        <authorList>
            <person name="Hsu D."/>
        </authorList>
    </citation>
    <scope>NUCLEOTIDE SEQUENCE [LARGE SCALE GENOMIC DNA]</scope>
    <source>
        <strain evidence="1 2">MK1</strain>
    </source>
</reference>
<dbReference type="Proteomes" id="UP001329915">
    <property type="component" value="Chromosome"/>
</dbReference>